<dbReference type="Pfam" id="PF11155">
    <property type="entry name" value="DUF2935"/>
    <property type="match status" value="2"/>
</dbReference>
<protein>
    <submittedName>
        <fullName evidence="1">DUF2935 domain-containing protein</fullName>
    </submittedName>
</protein>
<sequence>MDLLKNYQATALFELRFWLQILGDHGRFIRDSLSPTEKESIEMATQYIHTFDQLLQTSRQSLSNSDILKLATVSKQLALQLRTFKLSIIEQLLLKQITISLPPSFINHMVNELDEFLRILDYLTKETVPPVVHPLHHDLIWLLDAAGHAGAINDRLDATEKDLKMKSKAFSQQFEDFYLKAVELAGFLRTNLSTFPALSKFHHDVDLELTIFNVFLRELEEMELTKQTLSVLSPLMADHMAREECYYLTKLSESTNVVKQPSCDPTKPRTNSP</sequence>
<dbReference type="InterPro" id="IPR021328">
    <property type="entry name" value="CotB-like"/>
</dbReference>
<keyword evidence="2" id="KW-1185">Reference proteome</keyword>
<evidence type="ECO:0000313" key="1">
    <source>
        <dbReference type="EMBL" id="MFD1738615.1"/>
    </source>
</evidence>
<evidence type="ECO:0000313" key="2">
    <source>
        <dbReference type="Proteomes" id="UP001597214"/>
    </source>
</evidence>
<comment type="caution">
    <text evidence="1">The sequence shown here is derived from an EMBL/GenBank/DDBJ whole genome shotgun (WGS) entry which is preliminary data.</text>
</comment>
<organism evidence="1 2">
    <name type="scientific">Bacillus salitolerans</name>
    <dbReference type="NCBI Taxonomy" id="1437434"/>
    <lineage>
        <taxon>Bacteria</taxon>
        <taxon>Bacillati</taxon>
        <taxon>Bacillota</taxon>
        <taxon>Bacilli</taxon>
        <taxon>Bacillales</taxon>
        <taxon>Bacillaceae</taxon>
        <taxon>Bacillus</taxon>
    </lineage>
</organism>
<accession>A0ABW4LU24</accession>
<dbReference type="Proteomes" id="UP001597214">
    <property type="component" value="Unassembled WGS sequence"/>
</dbReference>
<dbReference type="Gene3D" id="1.20.1260.120">
    <property type="entry name" value="Protein of unknown function DUF2935"/>
    <property type="match status" value="1"/>
</dbReference>
<dbReference type="RefSeq" id="WP_377929819.1">
    <property type="nucleotide sequence ID" value="NZ_JBHUEM010000045.1"/>
</dbReference>
<dbReference type="SUPFAM" id="SSF158430">
    <property type="entry name" value="Bacillus cereus metalloprotein-like"/>
    <property type="match status" value="2"/>
</dbReference>
<gene>
    <name evidence="1" type="ORF">ACFSCX_19005</name>
</gene>
<name>A0ABW4LU24_9BACI</name>
<dbReference type="EMBL" id="JBHUEM010000045">
    <property type="protein sequence ID" value="MFD1738615.1"/>
    <property type="molecule type" value="Genomic_DNA"/>
</dbReference>
<reference evidence="2" key="1">
    <citation type="journal article" date="2019" name="Int. J. Syst. Evol. Microbiol.">
        <title>The Global Catalogue of Microorganisms (GCM) 10K type strain sequencing project: providing services to taxonomists for standard genome sequencing and annotation.</title>
        <authorList>
            <consortium name="The Broad Institute Genomics Platform"/>
            <consortium name="The Broad Institute Genome Sequencing Center for Infectious Disease"/>
            <person name="Wu L."/>
            <person name="Ma J."/>
        </authorList>
    </citation>
    <scope>NUCLEOTIDE SEQUENCE [LARGE SCALE GENOMIC DNA]</scope>
    <source>
        <strain evidence="2">CCUG 49339</strain>
    </source>
</reference>
<proteinExistence type="predicted"/>